<feature type="domain" description="Alpha-L-glutamate ligase-related protein ATP-grasp" evidence="1">
    <location>
        <begin position="90"/>
        <end position="360"/>
    </location>
</feature>
<dbReference type="Pfam" id="PF14397">
    <property type="entry name" value="ATPgrasp_ST"/>
    <property type="match status" value="1"/>
</dbReference>
<dbReference type="EMBL" id="VWOX01000013">
    <property type="protein sequence ID" value="KAA5540512.1"/>
    <property type="molecule type" value="Genomic_DNA"/>
</dbReference>
<name>A0A5M6D2J2_9BACT</name>
<gene>
    <name evidence="2" type="ORF">FYK55_21135</name>
</gene>
<dbReference type="AlphaFoldDB" id="A0A5M6D2J2"/>
<evidence type="ECO:0000313" key="3">
    <source>
        <dbReference type="Proteomes" id="UP000324479"/>
    </source>
</evidence>
<protein>
    <recommendedName>
        <fullName evidence="1">Alpha-L-glutamate ligase-related protein ATP-grasp domain-containing protein</fullName>
    </recommendedName>
</protein>
<dbReference type="InterPro" id="IPR039523">
    <property type="entry name" value="RimK-rel_E_lig_ATP-grasp"/>
</dbReference>
<proteinExistence type="predicted"/>
<sequence length="379" mass="43144">MTLPSSVLQAPKFVEDLTRSKKTVDHAVCMQNAMKSGKNIASQMWEFLRLSRCPGQLNLKDYFMYQLYDDDRFTFNQKREFVSESFYFQIIEKCCDRRWWILADDKFWSYKVFESNGFPVPETQAVVCVGKRAFGGVKKIADVEQLRRFFESEARFPIYSKPIDGIGSFGNFLIQGYDDGALRLHDDTAMSVEDFMGQIDSKSGQLLQTMLTPHRDLEDISRRVSTIRVILIIRDGEAKILSTVWKIPANENIADNFWRDGNQLGAVEVATGKVTRVVGYQDGTPQEIPSDAEASRQLVGRQLPDWDAAMDLCRRGAEHFLPLKFQSWDIALTDDGPVVVELNPGSAFLLPQLAEGKGFLTDEFYDFLQECGCKLKARS</sequence>
<dbReference type="SUPFAM" id="SSF56059">
    <property type="entry name" value="Glutathione synthetase ATP-binding domain-like"/>
    <property type="match status" value="1"/>
</dbReference>
<comment type="caution">
    <text evidence="2">The sequence shown here is derived from an EMBL/GenBank/DDBJ whole genome shotgun (WGS) entry which is preliminary data.</text>
</comment>
<accession>A0A5M6D2J2</accession>
<keyword evidence="3" id="KW-1185">Reference proteome</keyword>
<reference evidence="2 3" key="1">
    <citation type="submission" date="2019-08" db="EMBL/GenBank/DDBJ databases">
        <authorList>
            <person name="Dhanesh K."/>
            <person name="Kumar G."/>
            <person name="Sasikala C."/>
            <person name="Venkata Ramana C."/>
        </authorList>
    </citation>
    <scope>NUCLEOTIDE SEQUENCE [LARGE SCALE GENOMIC DNA]</scope>
    <source>
        <strain evidence="2 3">JC645</strain>
    </source>
</reference>
<dbReference type="RefSeq" id="WP_150078550.1">
    <property type="nucleotide sequence ID" value="NZ_VWOX01000013.1"/>
</dbReference>
<evidence type="ECO:0000313" key="2">
    <source>
        <dbReference type="EMBL" id="KAA5540512.1"/>
    </source>
</evidence>
<organism evidence="2 3">
    <name type="scientific">Roseiconus nitratireducens</name>
    <dbReference type="NCBI Taxonomy" id="2605748"/>
    <lineage>
        <taxon>Bacteria</taxon>
        <taxon>Pseudomonadati</taxon>
        <taxon>Planctomycetota</taxon>
        <taxon>Planctomycetia</taxon>
        <taxon>Pirellulales</taxon>
        <taxon>Pirellulaceae</taxon>
        <taxon>Roseiconus</taxon>
    </lineage>
</organism>
<evidence type="ECO:0000259" key="1">
    <source>
        <dbReference type="Pfam" id="PF14397"/>
    </source>
</evidence>
<dbReference type="Proteomes" id="UP000324479">
    <property type="component" value="Unassembled WGS sequence"/>
</dbReference>